<proteinExistence type="predicted"/>
<evidence type="ECO:0000313" key="4">
    <source>
        <dbReference type="Proteomes" id="UP000321548"/>
    </source>
</evidence>
<protein>
    <recommendedName>
        <fullName evidence="2">Inositolphosphotransferase Aur1/Ipt1 domain-containing protein</fullName>
    </recommendedName>
</protein>
<feature type="transmembrane region" description="Helical" evidence="1">
    <location>
        <begin position="29"/>
        <end position="53"/>
    </location>
</feature>
<dbReference type="Pfam" id="PF14378">
    <property type="entry name" value="PAP2_3"/>
    <property type="match status" value="1"/>
</dbReference>
<feature type="transmembrane region" description="Helical" evidence="1">
    <location>
        <begin position="91"/>
        <end position="108"/>
    </location>
</feature>
<dbReference type="GO" id="GO:0016020">
    <property type="term" value="C:membrane"/>
    <property type="evidence" value="ECO:0007669"/>
    <property type="project" value="UniProtKB-SubCell"/>
</dbReference>
<dbReference type="Proteomes" id="UP000321548">
    <property type="component" value="Unassembled WGS sequence"/>
</dbReference>
<keyword evidence="1" id="KW-1133">Transmembrane helix</keyword>
<feature type="domain" description="Inositolphosphotransferase Aur1/Ipt1" evidence="2">
    <location>
        <begin position="128"/>
        <end position="300"/>
    </location>
</feature>
<dbReference type="OrthoDB" id="9816314at2"/>
<keyword evidence="1" id="KW-0472">Membrane</keyword>
<sequence length="328" mass="36189">MMQAPLVSLLAVTGLLSLAARLTAGPLALPAFGLSVIAVQLGLLMFFGIALSLQLATDSIRLAPRFVRADDGHVDIRSLVRSLDKPCGKSILIVLIAGYGIAATANLAEVYRVSSSRWHDHLLWNLEEPIFTALLASSFNSPRFWDAVYQALWLVLFMGLGGLARTGRLRQMVEALCAVVIAFHLTRYIAIAFPTAGPVFHRPELFDLAGTGSAAFVELLRDYMAGRVSQNSLLPGTQALPSLHVGLAWCAVLVMAREWKWTLWLTLPWFVLNWLATMFLGWHYFVDGIGGIFVMSTALWTSRRLISYVCDRASRRQLERRSGAGPFE</sequence>
<dbReference type="EMBL" id="VDUY01000003">
    <property type="protein sequence ID" value="TXL66074.1"/>
    <property type="molecule type" value="Genomic_DNA"/>
</dbReference>
<evidence type="ECO:0000313" key="3">
    <source>
        <dbReference type="EMBL" id="TXL66074.1"/>
    </source>
</evidence>
<reference evidence="3 4" key="1">
    <citation type="submission" date="2019-06" db="EMBL/GenBank/DDBJ databases">
        <title>Quisquiliibacterium sp. nov., isolated from a maize field.</title>
        <authorList>
            <person name="Lin S.-Y."/>
            <person name="Tsai C.-F."/>
            <person name="Young C.-C."/>
        </authorList>
    </citation>
    <scope>NUCLEOTIDE SEQUENCE [LARGE SCALE GENOMIC DNA]</scope>
    <source>
        <strain evidence="3 4">CC-CFT501</strain>
    </source>
</reference>
<dbReference type="AlphaFoldDB" id="A0A5C8NYK2"/>
<feature type="transmembrane region" description="Helical" evidence="1">
    <location>
        <begin position="239"/>
        <end position="256"/>
    </location>
</feature>
<organism evidence="3 4">
    <name type="scientific">Zeimonas arvi</name>
    <dbReference type="NCBI Taxonomy" id="2498847"/>
    <lineage>
        <taxon>Bacteria</taxon>
        <taxon>Pseudomonadati</taxon>
        <taxon>Pseudomonadota</taxon>
        <taxon>Betaproteobacteria</taxon>
        <taxon>Burkholderiales</taxon>
        <taxon>Burkholderiaceae</taxon>
        <taxon>Zeimonas</taxon>
    </lineage>
</organism>
<dbReference type="RefSeq" id="WP_147703988.1">
    <property type="nucleotide sequence ID" value="NZ_VDUY01000003.1"/>
</dbReference>
<accession>A0A5C8NYK2</accession>
<feature type="transmembrane region" description="Helical" evidence="1">
    <location>
        <begin position="176"/>
        <end position="196"/>
    </location>
</feature>
<name>A0A5C8NYK2_9BURK</name>
<keyword evidence="4" id="KW-1185">Reference proteome</keyword>
<comment type="caution">
    <text evidence="3">The sequence shown here is derived from an EMBL/GenBank/DDBJ whole genome shotgun (WGS) entry which is preliminary data.</text>
</comment>
<evidence type="ECO:0000256" key="1">
    <source>
        <dbReference type="SAM" id="Phobius"/>
    </source>
</evidence>
<dbReference type="InterPro" id="IPR026841">
    <property type="entry name" value="Aur1/Ipt1"/>
</dbReference>
<evidence type="ECO:0000259" key="2">
    <source>
        <dbReference type="Pfam" id="PF14378"/>
    </source>
</evidence>
<gene>
    <name evidence="3" type="ORF">FHP08_08340</name>
</gene>
<keyword evidence="1" id="KW-0812">Transmembrane</keyword>
<feature type="transmembrane region" description="Helical" evidence="1">
    <location>
        <begin position="147"/>
        <end position="164"/>
    </location>
</feature>
<dbReference type="InterPro" id="IPR036938">
    <property type="entry name" value="PAP2/HPO_sf"/>
</dbReference>
<feature type="transmembrane region" description="Helical" evidence="1">
    <location>
        <begin position="263"/>
        <end position="282"/>
    </location>
</feature>
<dbReference type="SUPFAM" id="SSF48317">
    <property type="entry name" value="Acid phosphatase/Vanadium-dependent haloperoxidase"/>
    <property type="match status" value="1"/>
</dbReference>